<dbReference type="PANTHER" id="PTHR44083:SF45">
    <property type="entry name" value="TOPLESS-RELATED PROTEIN 1"/>
    <property type="match status" value="1"/>
</dbReference>
<dbReference type="PANTHER" id="PTHR44083">
    <property type="entry name" value="TOPLESS-RELATED PROTEIN 1-RELATED"/>
    <property type="match status" value="1"/>
</dbReference>
<dbReference type="InterPro" id="IPR036322">
    <property type="entry name" value="WD40_repeat_dom_sf"/>
</dbReference>
<dbReference type="InterPro" id="IPR027728">
    <property type="entry name" value="Topless_fam"/>
</dbReference>
<dbReference type="AlphaFoldDB" id="A0A803QJ97"/>
<dbReference type="EnsemblPlants" id="evm.model.10.13">
    <property type="protein sequence ID" value="cds.evm.model.10.13"/>
    <property type="gene ID" value="evm.TU.10.13"/>
</dbReference>
<proteinExistence type="predicted"/>
<evidence type="ECO:0000313" key="1">
    <source>
        <dbReference type="EnsemblPlants" id="cds.evm.model.10.13"/>
    </source>
</evidence>
<keyword evidence="2" id="KW-1185">Reference proteome</keyword>
<protein>
    <submittedName>
        <fullName evidence="1">Uncharacterized protein</fullName>
    </submittedName>
</protein>
<dbReference type="Gene3D" id="2.130.10.10">
    <property type="entry name" value="YVTN repeat-like/Quinoprotein amine dehydrogenase"/>
    <property type="match status" value="1"/>
</dbReference>
<sequence length="299" mass="32165">MVSEEIPLDPIGNQNGSVRMATTNVSPQLWQATNGILMTNDVADTNPEEAVHYFALSKNDSYVMSTSAGKISLSNMMTFKTMTTFMPPPCVATFLALHPQDNNIIAIGMDDSTIQIYNVRVDDESKLKGNSKRTTALAFSHVQNMLVSSGQMLRTMAMGISSSFPREVESIATKVDGGHATTFEAVASCTTSKSSIGSAGFSAPASRALSTGSKSFAGSAVPEQVLLDGWRMMPHFEFLIHAETLVLASVRNEQRGWISMVDSSERSHSGGCMMGGVIPIFRPRKPLHPLVGFGAYKAT</sequence>
<dbReference type="Proteomes" id="UP000596661">
    <property type="component" value="Unassembled WGS sequence"/>
</dbReference>
<dbReference type="Gramene" id="evm.model.10.13">
    <property type="protein sequence ID" value="cds.evm.model.10.13"/>
    <property type="gene ID" value="evm.TU.10.13"/>
</dbReference>
<dbReference type="SUPFAM" id="SSF50978">
    <property type="entry name" value="WD40 repeat-like"/>
    <property type="match status" value="1"/>
</dbReference>
<dbReference type="InterPro" id="IPR015943">
    <property type="entry name" value="WD40/YVTN_repeat-like_dom_sf"/>
</dbReference>
<name>A0A803QJ97_CANSA</name>
<reference evidence="1" key="1">
    <citation type="submission" date="2021-03" db="UniProtKB">
        <authorList>
            <consortium name="EnsemblPlants"/>
        </authorList>
    </citation>
    <scope>IDENTIFICATION</scope>
</reference>
<evidence type="ECO:0000313" key="2">
    <source>
        <dbReference type="Proteomes" id="UP000596661"/>
    </source>
</evidence>
<dbReference type="GO" id="GO:0006355">
    <property type="term" value="P:regulation of DNA-templated transcription"/>
    <property type="evidence" value="ECO:0007669"/>
    <property type="project" value="InterPro"/>
</dbReference>
<organism evidence="1 2">
    <name type="scientific">Cannabis sativa</name>
    <name type="common">Hemp</name>
    <name type="synonym">Marijuana</name>
    <dbReference type="NCBI Taxonomy" id="3483"/>
    <lineage>
        <taxon>Eukaryota</taxon>
        <taxon>Viridiplantae</taxon>
        <taxon>Streptophyta</taxon>
        <taxon>Embryophyta</taxon>
        <taxon>Tracheophyta</taxon>
        <taxon>Spermatophyta</taxon>
        <taxon>Magnoliopsida</taxon>
        <taxon>eudicotyledons</taxon>
        <taxon>Gunneridae</taxon>
        <taxon>Pentapetalae</taxon>
        <taxon>rosids</taxon>
        <taxon>fabids</taxon>
        <taxon>Rosales</taxon>
        <taxon>Cannabaceae</taxon>
        <taxon>Cannabis</taxon>
    </lineage>
</organism>
<accession>A0A803QJ97</accession>
<dbReference type="EMBL" id="UZAU01000783">
    <property type="status" value="NOT_ANNOTATED_CDS"/>
    <property type="molecule type" value="Genomic_DNA"/>
</dbReference>